<evidence type="ECO:0000313" key="2">
    <source>
        <dbReference type="EMBL" id="GHO49268.1"/>
    </source>
</evidence>
<reference evidence="2" key="1">
    <citation type="submission" date="2020-10" db="EMBL/GenBank/DDBJ databases">
        <title>Taxonomic study of unclassified bacteria belonging to the class Ktedonobacteria.</title>
        <authorList>
            <person name="Yabe S."/>
            <person name="Wang C.M."/>
            <person name="Zheng Y."/>
            <person name="Sakai Y."/>
            <person name="Cavaletti L."/>
            <person name="Monciardini P."/>
            <person name="Donadio S."/>
        </authorList>
    </citation>
    <scope>NUCLEOTIDE SEQUENCE</scope>
    <source>
        <strain evidence="2">SOSP1-1</strain>
    </source>
</reference>
<dbReference type="Gene3D" id="3.60.10.10">
    <property type="entry name" value="Endonuclease/exonuclease/phosphatase"/>
    <property type="match status" value="1"/>
</dbReference>
<evidence type="ECO:0000259" key="1">
    <source>
        <dbReference type="Pfam" id="PF03372"/>
    </source>
</evidence>
<keyword evidence="2" id="KW-0540">Nuclease</keyword>
<dbReference type="CDD" id="cd09083">
    <property type="entry name" value="EEP-1"/>
    <property type="match status" value="1"/>
</dbReference>
<name>A0A8J3I8P8_9CHLR</name>
<dbReference type="Proteomes" id="UP000612362">
    <property type="component" value="Unassembled WGS sequence"/>
</dbReference>
<accession>A0A8J3I8P8</accession>
<keyword evidence="2" id="KW-0255">Endonuclease</keyword>
<dbReference type="RefSeq" id="WP_220198411.1">
    <property type="nucleotide sequence ID" value="NZ_BNJF01000005.1"/>
</dbReference>
<dbReference type="InterPro" id="IPR050410">
    <property type="entry name" value="CCR4/nocturin_mRNA_transcr"/>
</dbReference>
<dbReference type="PANTHER" id="PTHR12121:SF36">
    <property type="entry name" value="ENDONUCLEASE_EXONUCLEASE_PHOSPHATASE DOMAIN-CONTAINING PROTEIN"/>
    <property type="match status" value="1"/>
</dbReference>
<comment type="caution">
    <text evidence="2">The sequence shown here is derived from an EMBL/GenBank/DDBJ whole genome shotgun (WGS) entry which is preliminary data.</text>
</comment>
<evidence type="ECO:0000313" key="3">
    <source>
        <dbReference type="Proteomes" id="UP000612362"/>
    </source>
</evidence>
<sequence length="271" mass="31405">MHTLRIMSFNIRGAHHQQDGLNIWEQRALLNIETIRSCDPDLIGFQELQLENLNMYQHHLTEYESLLGLRAADSEPYEYVAIFWKPARLTLLKAGSFWLSEMPQTFAKGWDAACIRVANWAHFRVVESEKELLHYNTHLDHVSERARRGGVQLILQRLTSMPESRLPIVVTGDFNCSPNSFVYRLFQEHGFVDTYLAAGKSDNLNAPTFHDFGCSLVSKEEGKGWEQRIDWILLRDKQELLQVRLSEIVRDAKPPLYPSDHYPVISEILLE</sequence>
<organism evidence="2 3">
    <name type="scientific">Ktedonospora formicarum</name>
    <dbReference type="NCBI Taxonomy" id="2778364"/>
    <lineage>
        <taxon>Bacteria</taxon>
        <taxon>Bacillati</taxon>
        <taxon>Chloroflexota</taxon>
        <taxon>Ktedonobacteria</taxon>
        <taxon>Ktedonobacterales</taxon>
        <taxon>Ktedonobacteraceae</taxon>
        <taxon>Ktedonospora</taxon>
    </lineage>
</organism>
<keyword evidence="2" id="KW-0378">Hydrolase</keyword>
<gene>
    <name evidence="2" type="ORF">KSX_74310</name>
</gene>
<dbReference type="GO" id="GO:0004519">
    <property type="term" value="F:endonuclease activity"/>
    <property type="evidence" value="ECO:0007669"/>
    <property type="project" value="UniProtKB-KW"/>
</dbReference>
<dbReference type="SUPFAM" id="SSF56219">
    <property type="entry name" value="DNase I-like"/>
    <property type="match status" value="1"/>
</dbReference>
<dbReference type="Pfam" id="PF03372">
    <property type="entry name" value="Exo_endo_phos"/>
    <property type="match status" value="1"/>
</dbReference>
<protein>
    <submittedName>
        <fullName evidence="2">Endonuclease</fullName>
    </submittedName>
</protein>
<dbReference type="EMBL" id="BNJF01000005">
    <property type="protein sequence ID" value="GHO49268.1"/>
    <property type="molecule type" value="Genomic_DNA"/>
</dbReference>
<dbReference type="PANTHER" id="PTHR12121">
    <property type="entry name" value="CARBON CATABOLITE REPRESSOR PROTEIN 4"/>
    <property type="match status" value="1"/>
</dbReference>
<dbReference type="InterPro" id="IPR036691">
    <property type="entry name" value="Endo/exonu/phosph_ase_sf"/>
</dbReference>
<dbReference type="AlphaFoldDB" id="A0A8J3I8P8"/>
<dbReference type="InterPro" id="IPR005135">
    <property type="entry name" value="Endo/exonuclease/phosphatase"/>
</dbReference>
<feature type="domain" description="Endonuclease/exonuclease/phosphatase" evidence="1">
    <location>
        <begin position="7"/>
        <end position="261"/>
    </location>
</feature>
<dbReference type="GO" id="GO:0000175">
    <property type="term" value="F:3'-5'-RNA exonuclease activity"/>
    <property type="evidence" value="ECO:0007669"/>
    <property type="project" value="TreeGrafter"/>
</dbReference>
<keyword evidence="3" id="KW-1185">Reference proteome</keyword>
<proteinExistence type="predicted"/>